<dbReference type="RefSeq" id="WP_263954565.1">
    <property type="nucleotide sequence ID" value="NZ_JAOYFC010000003.1"/>
</dbReference>
<evidence type="ECO:0000313" key="2">
    <source>
        <dbReference type="EMBL" id="MCV6825634.1"/>
    </source>
</evidence>
<evidence type="ECO:0000313" key="3">
    <source>
        <dbReference type="Proteomes" id="UP001208041"/>
    </source>
</evidence>
<reference evidence="2" key="1">
    <citation type="submission" date="2022-10" db="EMBL/GenBank/DDBJ databases">
        <authorList>
            <person name="Yue Y."/>
        </authorList>
    </citation>
    <scope>NUCLEOTIDE SEQUENCE</scope>
    <source>
        <strain evidence="2">Z654</strain>
    </source>
</reference>
<dbReference type="AlphaFoldDB" id="A0AAE3J1H9"/>
<comment type="caution">
    <text evidence="2">The sequence shown here is derived from an EMBL/GenBank/DDBJ whole genome shotgun (WGS) entry which is preliminary data.</text>
</comment>
<protein>
    <submittedName>
        <fullName evidence="2">PAS-domain containing protein</fullName>
    </submittedName>
</protein>
<accession>A0AAE3J1H9</accession>
<dbReference type="SUPFAM" id="SSF55785">
    <property type="entry name" value="PYP-like sensor domain (PAS domain)"/>
    <property type="match status" value="2"/>
</dbReference>
<dbReference type="Pfam" id="PF12860">
    <property type="entry name" value="PAS_7"/>
    <property type="match status" value="1"/>
</dbReference>
<proteinExistence type="predicted"/>
<dbReference type="Proteomes" id="UP001208041">
    <property type="component" value="Unassembled WGS sequence"/>
</dbReference>
<dbReference type="InterPro" id="IPR035965">
    <property type="entry name" value="PAS-like_dom_sf"/>
</dbReference>
<feature type="transmembrane region" description="Helical" evidence="1">
    <location>
        <begin position="6"/>
        <end position="31"/>
    </location>
</feature>
<dbReference type="EMBL" id="JAOYFC010000003">
    <property type="protein sequence ID" value="MCV6825634.1"/>
    <property type="molecule type" value="Genomic_DNA"/>
</dbReference>
<name>A0AAE3J1H9_9RHOB</name>
<keyword evidence="1" id="KW-1133">Transmembrane helix</keyword>
<keyword evidence="1" id="KW-0472">Membrane</keyword>
<keyword evidence="1" id="KW-0812">Transmembrane</keyword>
<keyword evidence="3" id="KW-1185">Reference proteome</keyword>
<gene>
    <name evidence="2" type="ORF">OH136_13815</name>
</gene>
<evidence type="ECO:0000256" key="1">
    <source>
        <dbReference type="SAM" id="Phobius"/>
    </source>
</evidence>
<organism evidence="2 3">
    <name type="scientific">Halocynthiibacter halioticoli</name>
    <dbReference type="NCBI Taxonomy" id="2986804"/>
    <lineage>
        <taxon>Bacteria</taxon>
        <taxon>Pseudomonadati</taxon>
        <taxon>Pseudomonadota</taxon>
        <taxon>Alphaproteobacteria</taxon>
        <taxon>Rhodobacterales</taxon>
        <taxon>Paracoccaceae</taxon>
        <taxon>Halocynthiibacter</taxon>
    </lineage>
</organism>
<sequence>MVSLSATVIVFVVFIAFAAAISGVIMLGLFIQVRGKTTRELLRDSENCVVFLFENEELVDATDKAKQLLANQNTEQTAWRKLCSALSASYPDFANAAGRLQESNEIRLKPVTPDDESILIAEVWDGITRIEIIDDAAVGSSMGMDSHSMLALNNELDTLRKTAEMAPYLVWQQTADGSITWANGAYLAVAKRLKNKPESVVETWPPRRVFPTVSLSQGTPEERAHRVSVTFPDSSNEKWYEVFSTTVGEESLHFANSVDGVIRAETSLREFVQTLTKTFAHLPTGLAIFDKKRQLALFNPALTDLTGLSPMFLSLRPTLFSFLDKLREARVIPEPKDYKNWRQQMTDLEAAAVDGTYTENWALPSGQTYRVTGRPHPDGAVAFLFEDISTEVSLTRRFRSELEIGQAVLDSFDEAIAVFASNGQLTMSNSAYADFWGMDPGSILGEFCLSDAISFWQAKSEPSDVWSKLQSFTKAASPRAQWKDSILLNTGEKVPLRVTPLSGGGTLVAYSPKDKIKESATPQFEHRPIKGEPLFTLNV</sequence>